<dbReference type="Gene3D" id="1.10.150.120">
    <property type="entry name" value="[2Fe-2S]-binding domain"/>
    <property type="match status" value="1"/>
</dbReference>
<evidence type="ECO:0000256" key="6">
    <source>
        <dbReference type="ARBA" id="ARBA00060707"/>
    </source>
</evidence>
<feature type="domain" description="2Fe-2S ferredoxin-type" evidence="7">
    <location>
        <begin position="1"/>
        <end position="77"/>
    </location>
</feature>
<dbReference type="SUPFAM" id="SSF47741">
    <property type="entry name" value="CO dehydrogenase ISP C-domain like"/>
    <property type="match status" value="1"/>
</dbReference>
<keyword evidence="5" id="KW-0411">Iron-sulfur</keyword>
<gene>
    <name evidence="8" type="ORF">SAMN05192546_104133</name>
</gene>
<dbReference type="GO" id="GO:0016491">
    <property type="term" value="F:oxidoreductase activity"/>
    <property type="evidence" value="ECO:0007669"/>
    <property type="project" value="UniProtKB-KW"/>
</dbReference>
<accession>A0A1H3MHS1</accession>
<dbReference type="InterPro" id="IPR051452">
    <property type="entry name" value="Diverse_Oxidoreductases"/>
</dbReference>
<dbReference type="InterPro" id="IPR036884">
    <property type="entry name" value="2Fe-2S-bd_dom_sf"/>
</dbReference>
<evidence type="ECO:0000256" key="1">
    <source>
        <dbReference type="ARBA" id="ARBA00022714"/>
    </source>
</evidence>
<evidence type="ECO:0000256" key="4">
    <source>
        <dbReference type="ARBA" id="ARBA00023004"/>
    </source>
</evidence>
<evidence type="ECO:0000259" key="7">
    <source>
        <dbReference type="PROSITE" id="PS51085"/>
    </source>
</evidence>
<dbReference type="FunFam" id="3.10.20.30:FF:000020">
    <property type="entry name" value="Xanthine dehydrogenase iron-sulfur subunit"/>
    <property type="match status" value="1"/>
</dbReference>
<comment type="pathway">
    <text evidence="6">Alkaloid degradation; nicotine degradation.</text>
</comment>
<keyword evidence="3" id="KW-0560">Oxidoreductase</keyword>
<dbReference type="PROSITE" id="PS00197">
    <property type="entry name" value="2FE2S_FER_1"/>
    <property type="match status" value="1"/>
</dbReference>
<keyword evidence="1" id="KW-0001">2Fe-2S</keyword>
<keyword evidence="4" id="KW-0408">Iron</keyword>
<dbReference type="InterPro" id="IPR001041">
    <property type="entry name" value="2Fe-2S_ferredoxin-type"/>
</dbReference>
<dbReference type="FunFam" id="1.10.150.120:FF:000003">
    <property type="entry name" value="Carbon monoxide dehydrogenase, small subunit"/>
    <property type="match status" value="1"/>
</dbReference>
<dbReference type="InterPro" id="IPR002888">
    <property type="entry name" value="2Fe-2S-bd"/>
</dbReference>
<dbReference type="GO" id="GO:0046872">
    <property type="term" value="F:metal ion binding"/>
    <property type="evidence" value="ECO:0007669"/>
    <property type="project" value="UniProtKB-KW"/>
</dbReference>
<protein>
    <submittedName>
        <fullName evidence="8">Carbon-monoxide dehydrogenase small subunit</fullName>
    </submittedName>
</protein>
<evidence type="ECO:0000313" key="9">
    <source>
        <dbReference type="Proteomes" id="UP000199230"/>
    </source>
</evidence>
<dbReference type="PANTHER" id="PTHR44379:SF8">
    <property type="entry name" value="XANTHINE DEHYDROGENASE IRON-SULFUR-BINDING SUBUNIT XDHC-RELATED"/>
    <property type="match status" value="1"/>
</dbReference>
<evidence type="ECO:0000256" key="2">
    <source>
        <dbReference type="ARBA" id="ARBA00022723"/>
    </source>
</evidence>
<evidence type="ECO:0000256" key="5">
    <source>
        <dbReference type="ARBA" id="ARBA00023014"/>
    </source>
</evidence>
<dbReference type="PANTHER" id="PTHR44379">
    <property type="entry name" value="OXIDOREDUCTASE WITH IRON-SULFUR SUBUNIT"/>
    <property type="match status" value="1"/>
</dbReference>
<dbReference type="CDD" id="cd00207">
    <property type="entry name" value="fer2"/>
    <property type="match status" value="1"/>
</dbReference>
<dbReference type="RefSeq" id="WP_093312630.1">
    <property type="nucleotide sequence ID" value="NZ_FNPV01000004.1"/>
</dbReference>
<proteinExistence type="predicted"/>
<name>A0A1H3MHS1_9FIRM</name>
<keyword evidence="2" id="KW-0479">Metal-binding</keyword>
<dbReference type="InterPro" id="IPR006058">
    <property type="entry name" value="2Fe2S_fd_BS"/>
</dbReference>
<dbReference type="Proteomes" id="UP000199230">
    <property type="component" value="Unassembled WGS sequence"/>
</dbReference>
<organism evidence="8 9">
    <name type="scientific">Tindallia californiensis</name>
    <dbReference type="NCBI Taxonomy" id="159292"/>
    <lineage>
        <taxon>Bacteria</taxon>
        <taxon>Bacillati</taxon>
        <taxon>Bacillota</taxon>
        <taxon>Clostridia</taxon>
        <taxon>Peptostreptococcales</taxon>
        <taxon>Tindalliaceae</taxon>
        <taxon>Tindallia</taxon>
    </lineage>
</organism>
<reference evidence="8 9" key="1">
    <citation type="submission" date="2016-10" db="EMBL/GenBank/DDBJ databases">
        <authorList>
            <person name="de Groot N.N."/>
        </authorList>
    </citation>
    <scope>NUCLEOTIDE SEQUENCE [LARGE SCALE GENOMIC DNA]</scope>
    <source>
        <strain evidence="8 9">APO</strain>
    </source>
</reference>
<dbReference type="EMBL" id="FNPV01000004">
    <property type="protein sequence ID" value="SDY75898.1"/>
    <property type="molecule type" value="Genomic_DNA"/>
</dbReference>
<dbReference type="SUPFAM" id="SSF54292">
    <property type="entry name" value="2Fe-2S ferredoxin-like"/>
    <property type="match status" value="1"/>
</dbReference>
<dbReference type="Gene3D" id="3.10.20.30">
    <property type="match status" value="1"/>
</dbReference>
<sequence length="158" mass="17246">MLLDFNVNGQNYKIVVEEKLRLLDVLREKLDLTGPKEGCGEGECGACTVIVDDLAVNACLIMAHQVMHKHVTTVEGLEENGELGILQQAFIDHGAIQCGFCTPGMMMSAKALLIKNANPTEEEIKKGIEGNLCRCTGYLNIIKAIKEAAVQMGKRSDR</sequence>
<evidence type="ECO:0000313" key="8">
    <source>
        <dbReference type="EMBL" id="SDY75898.1"/>
    </source>
</evidence>
<dbReference type="Pfam" id="PF01799">
    <property type="entry name" value="Fer2_2"/>
    <property type="match status" value="1"/>
</dbReference>
<dbReference type="InterPro" id="IPR036010">
    <property type="entry name" value="2Fe-2S_ferredoxin-like_sf"/>
</dbReference>
<keyword evidence="9" id="KW-1185">Reference proteome</keyword>
<dbReference type="AlphaFoldDB" id="A0A1H3MHS1"/>
<dbReference type="OrthoDB" id="9796880at2"/>
<dbReference type="STRING" id="159292.SAMN05192546_104133"/>
<dbReference type="GO" id="GO:0051537">
    <property type="term" value="F:2 iron, 2 sulfur cluster binding"/>
    <property type="evidence" value="ECO:0007669"/>
    <property type="project" value="UniProtKB-KW"/>
</dbReference>
<evidence type="ECO:0000256" key="3">
    <source>
        <dbReference type="ARBA" id="ARBA00023002"/>
    </source>
</evidence>
<dbReference type="InterPro" id="IPR012675">
    <property type="entry name" value="Beta-grasp_dom_sf"/>
</dbReference>
<dbReference type="Pfam" id="PF00111">
    <property type="entry name" value="Fer2"/>
    <property type="match status" value="1"/>
</dbReference>
<dbReference type="PROSITE" id="PS51085">
    <property type="entry name" value="2FE2S_FER_2"/>
    <property type="match status" value="1"/>
</dbReference>